<keyword evidence="2" id="KW-1185">Reference proteome</keyword>
<reference evidence="1 2" key="1">
    <citation type="submission" date="2021-06" db="EMBL/GenBank/DDBJ databases">
        <title>Faecalicatena sp. nov. isolated from porcine feces.</title>
        <authorList>
            <person name="Oh B.S."/>
            <person name="Lee J.H."/>
        </authorList>
    </citation>
    <scope>NUCLEOTIDE SEQUENCE [LARGE SCALE GENOMIC DNA]</scope>
    <source>
        <strain evidence="1 2">AGMB00832</strain>
    </source>
</reference>
<dbReference type="EMBL" id="JABACJ020000008">
    <property type="protein sequence ID" value="MBU3876205.1"/>
    <property type="molecule type" value="Genomic_DNA"/>
</dbReference>
<gene>
    <name evidence="1" type="ORF">HGO97_010310</name>
</gene>
<dbReference type="RefSeq" id="WP_216241251.1">
    <property type="nucleotide sequence ID" value="NZ_JABACJ020000008.1"/>
</dbReference>
<evidence type="ECO:0000313" key="2">
    <source>
        <dbReference type="Proteomes" id="UP000723714"/>
    </source>
</evidence>
<comment type="caution">
    <text evidence="1">The sequence shown here is derived from an EMBL/GenBank/DDBJ whole genome shotgun (WGS) entry which is preliminary data.</text>
</comment>
<proteinExistence type="predicted"/>
<sequence>MKKKIYAAIIVFLCMILLYLFTTPDYEMAGDICTLSDTGKEVELNVIVHKFWRTNELVEKIAREHARINGIPDSLVVNVYVSRFCLRRGYKFRTIQVTFTTAPSQKQLL</sequence>
<organism evidence="1 2">
    <name type="scientific">Faecalicatena faecalis</name>
    <dbReference type="NCBI Taxonomy" id="2726362"/>
    <lineage>
        <taxon>Bacteria</taxon>
        <taxon>Bacillati</taxon>
        <taxon>Bacillota</taxon>
        <taxon>Clostridia</taxon>
        <taxon>Lachnospirales</taxon>
        <taxon>Lachnospiraceae</taxon>
        <taxon>Faecalicatena</taxon>
    </lineage>
</organism>
<protein>
    <submittedName>
        <fullName evidence="1">Uncharacterized protein</fullName>
    </submittedName>
</protein>
<name>A0ABS6D4G0_9FIRM</name>
<dbReference type="Proteomes" id="UP000723714">
    <property type="component" value="Unassembled WGS sequence"/>
</dbReference>
<accession>A0ABS6D4G0</accession>
<evidence type="ECO:0000313" key="1">
    <source>
        <dbReference type="EMBL" id="MBU3876205.1"/>
    </source>
</evidence>